<dbReference type="Proteomes" id="UP000048926">
    <property type="component" value="Unassembled WGS sequence"/>
</dbReference>
<protein>
    <submittedName>
        <fullName evidence="2">Uncharacterized protein</fullName>
    </submittedName>
</protein>
<dbReference type="KEGG" id="lagg:B0E33_06040"/>
<keyword evidence="3" id="KW-1185">Reference proteome</keyword>
<sequence>MTELIGVAALAVGGYWIVQRVKRKMAEVENQISRAAAKADPNGRGAKLVLDPVSGKYRPQA</sequence>
<dbReference type="OrthoDB" id="7866404at2"/>
<dbReference type="STRING" id="187304.B0E33_06040"/>
<gene>
    <name evidence="2" type="ORF">LAL4801_03461</name>
</gene>
<reference evidence="3" key="1">
    <citation type="submission" date="2015-07" db="EMBL/GenBank/DDBJ databases">
        <authorList>
            <person name="Rodrigo-Torres Lidia"/>
            <person name="Arahal R.David."/>
        </authorList>
    </citation>
    <scope>NUCLEOTIDE SEQUENCE [LARGE SCALE GENOMIC DNA]</scope>
    <source>
        <strain evidence="3">CECT 4801</strain>
    </source>
</reference>
<evidence type="ECO:0000313" key="3">
    <source>
        <dbReference type="Proteomes" id="UP000048926"/>
    </source>
</evidence>
<feature type="region of interest" description="Disordered" evidence="1">
    <location>
        <begin position="39"/>
        <end position="61"/>
    </location>
</feature>
<dbReference type="EMBL" id="CXST01000002">
    <property type="protein sequence ID" value="CTQ45014.1"/>
    <property type="molecule type" value="Genomic_DNA"/>
</dbReference>
<proteinExistence type="predicted"/>
<evidence type="ECO:0000256" key="1">
    <source>
        <dbReference type="SAM" id="MobiDB-lite"/>
    </source>
</evidence>
<dbReference type="RefSeq" id="WP_023001949.1">
    <property type="nucleotide sequence ID" value="NZ_CP045617.1"/>
</dbReference>
<dbReference type="AlphaFoldDB" id="A0A0M6Y5M6"/>
<name>A0A0M6Y5M6_9HYPH</name>
<evidence type="ECO:0000313" key="2">
    <source>
        <dbReference type="EMBL" id="CTQ45014.1"/>
    </source>
</evidence>
<organism evidence="2 3">
    <name type="scientific">Roseibium aggregatum</name>
    <dbReference type="NCBI Taxonomy" id="187304"/>
    <lineage>
        <taxon>Bacteria</taxon>
        <taxon>Pseudomonadati</taxon>
        <taxon>Pseudomonadota</taxon>
        <taxon>Alphaproteobacteria</taxon>
        <taxon>Hyphomicrobiales</taxon>
        <taxon>Stappiaceae</taxon>
        <taxon>Roseibium</taxon>
    </lineage>
</organism>
<accession>A0A0M6Y5M6</accession>